<keyword evidence="2" id="KW-1185">Reference proteome</keyword>
<dbReference type="Proteomes" id="UP000193719">
    <property type="component" value="Unassembled WGS sequence"/>
</dbReference>
<reference evidence="1 2" key="2">
    <citation type="submission" date="2016-08" db="EMBL/GenBank/DDBJ databases">
        <title>Pervasive Adenine N6-methylation of Active Genes in Fungi.</title>
        <authorList>
            <consortium name="DOE Joint Genome Institute"/>
            <person name="Mondo S.J."/>
            <person name="Dannebaum R.O."/>
            <person name="Kuo R.C."/>
            <person name="Labutti K."/>
            <person name="Haridas S."/>
            <person name="Kuo A."/>
            <person name="Salamov A."/>
            <person name="Ahrendt S.R."/>
            <person name="Lipzen A."/>
            <person name="Sullivan W."/>
            <person name="Andreopoulos W.B."/>
            <person name="Clum A."/>
            <person name="Lindquist E."/>
            <person name="Daum C."/>
            <person name="Ramamoorthy G.K."/>
            <person name="Gryganskyi A."/>
            <person name="Culley D."/>
            <person name="Magnuson J.K."/>
            <person name="James T.Y."/>
            <person name="O'Malley M.A."/>
            <person name="Stajich J.E."/>
            <person name="Spatafora J.W."/>
            <person name="Visel A."/>
            <person name="Grigoriev I.V."/>
        </authorList>
    </citation>
    <scope>NUCLEOTIDE SEQUENCE [LARGE SCALE GENOMIC DNA]</scope>
    <source>
        <strain evidence="2">finn</strain>
    </source>
</reference>
<sequence length="51" mass="6066">MFYLLNIIQFKCEDCPFGSGCLTEGCNFGEFLCLKYLCIYLKKIYIYIYVK</sequence>
<dbReference type="EMBL" id="MCFH01000062">
    <property type="protein sequence ID" value="ORX42611.1"/>
    <property type="molecule type" value="Genomic_DNA"/>
</dbReference>
<accession>A0A1Y1UX30</accession>
<evidence type="ECO:0000313" key="1">
    <source>
        <dbReference type="EMBL" id="ORX42611.1"/>
    </source>
</evidence>
<organism evidence="1 2">
    <name type="scientific">Piromyces finnis</name>
    <dbReference type="NCBI Taxonomy" id="1754191"/>
    <lineage>
        <taxon>Eukaryota</taxon>
        <taxon>Fungi</taxon>
        <taxon>Fungi incertae sedis</taxon>
        <taxon>Chytridiomycota</taxon>
        <taxon>Chytridiomycota incertae sedis</taxon>
        <taxon>Neocallimastigomycetes</taxon>
        <taxon>Neocallimastigales</taxon>
        <taxon>Neocallimastigaceae</taxon>
        <taxon>Piromyces</taxon>
    </lineage>
</organism>
<dbReference type="AlphaFoldDB" id="A0A1Y1UX30"/>
<gene>
    <name evidence="1" type="ORF">BCR36DRAFT_156438</name>
</gene>
<evidence type="ECO:0000313" key="2">
    <source>
        <dbReference type="Proteomes" id="UP000193719"/>
    </source>
</evidence>
<comment type="caution">
    <text evidence="1">The sequence shown here is derived from an EMBL/GenBank/DDBJ whole genome shotgun (WGS) entry which is preliminary data.</text>
</comment>
<proteinExistence type="predicted"/>
<protein>
    <submittedName>
        <fullName evidence="1">Uncharacterized protein</fullName>
    </submittedName>
</protein>
<reference evidence="1 2" key="1">
    <citation type="submission" date="2016-08" db="EMBL/GenBank/DDBJ databases">
        <title>Genomes of anaerobic fungi encode conserved fungal cellulosomes for biomass hydrolysis.</title>
        <authorList>
            <consortium name="DOE Joint Genome Institute"/>
            <person name="Haitjema C.H."/>
            <person name="Gilmore S.P."/>
            <person name="Henske J.K."/>
            <person name="Solomon K.V."/>
            <person name="De Groot R."/>
            <person name="Kuo A."/>
            <person name="Mondo S.J."/>
            <person name="Salamov A.A."/>
            <person name="Labutti K."/>
            <person name="Zhao Z."/>
            <person name="Chiniquy J."/>
            <person name="Barry K."/>
            <person name="Brewer H.M."/>
            <person name="Purvine S.O."/>
            <person name="Wright A.T."/>
            <person name="Boxma B."/>
            <person name="Van Alen T."/>
            <person name="Hackstein J.H."/>
            <person name="Baker S.E."/>
            <person name="Grigoriev I.V."/>
            <person name="O'Malley M.A."/>
        </authorList>
    </citation>
    <scope>NUCLEOTIDE SEQUENCE [LARGE SCALE GENOMIC DNA]</scope>
    <source>
        <strain evidence="2">finn</strain>
    </source>
</reference>
<name>A0A1Y1UX30_9FUNG</name>